<comment type="caution">
    <text evidence="2">The sequence shown here is derived from an EMBL/GenBank/DDBJ whole genome shotgun (WGS) entry which is preliminary data.</text>
</comment>
<protein>
    <submittedName>
        <fullName evidence="2">Kinase</fullName>
    </submittedName>
</protein>
<gene>
    <name evidence="2" type="ORF">BCS90_23910</name>
</gene>
<reference evidence="2" key="1">
    <citation type="submission" date="2016-07" db="EMBL/GenBank/DDBJ databases">
        <authorList>
            <person name="Kauffman K."/>
            <person name="Arevalo P."/>
            <person name="Polz M.F."/>
        </authorList>
    </citation>
    <scope>NUCLEOTIDE SEQUENCE</scope>
    <source>
        <strain evidence="2">10N.222.46.E12</strain>
    </source>
</reference>
<feature type="domain" description="G" evidence="1">
    <location>
        <begin position="33"/>
        <end position="135"/>
    </location>
</feature>
<proteinExistence type="predicted"/>
<dbReference type="GO" id="GO:0016301">
    <property type="term" value="F:kinase activity"/>
    <property type="evidence" value="ECO:0007669"/>
    <property type="project" value="UniProtKB-KW"/>
</dbReference>
<dbReference type="RefSeq" id="WP_102384987.1">
    <property type="nucleotide sequence ID" value="NZ_CP170025.1"/>
</dbReference>
<keyword evidence="2" id="KW-0808">Transferase</keyword>
<dbReference type="GO" id="GO:0005525">
    <property type="term" value="F:GTP binding"/>
    <property type="evidence" value="ECO:0007669"/>
    <property type="project" value="InterPro"/>
</dbReference>
<evidence type="ECO:0000313" key="2">
    <source>
        <dbReference type="EMBL" id="PMP25953.1"/>
    </source>
</evidence>
<evidence type="ECO:0000259" key="1">
    <source>
        <dbReference type="Pfam" id="PF01926"/>
    </source>
</evidence>
<dbReference type="AlphaFoldDB" id="A0A7Z1MH65"/>
<accession>A0A7Z1MH65</accession>
<reference evidence="2" key="2">
    <citation type="journal article" date="2018" name="Nature">
        <title>A major lineage of non-tailed dsDNA viruses as unrecognized killers of marine bacteria.</title>
        <authorList>
            <person name="Kauffman K.M."/>
            <person name="Hussain F.A."/>
            <person name="Yang J."/>
            <person name="Arevalo P."/>
            <person name="Brown J.M."/>
            <person name="Chang W.K."/>
            <person name="VanInsberghe D."/>
            <person name="Elsherbini J."/>
            <person name="Sharma R.S."/>
            <person name="Cutler M.B."/>
            <person name="Kelly L."/>
            <person name="Polz M.F."/>
        </authorList>
    </citation>
    <scope>NUCLEOTIDE SEQUENCE</scope>
    <source>
        <strain evidence="2">10N.222.46.E12</strain>
    </source>
</reference>
<dbReference type="CDD" id="cd00882">
    <property type="entry name" value="Ras_like_GTPase"/>
    <property type="match status" value="1"/>
</dbReference>
<dbReference type="SUPFAM" id="SSF52540">
    <property type="entry name" value="P-loop containing nucleoside triphosphate hydrolases"/>
    <property type="match status" value="1"/>
</dbReference>
<dbReference type="Pfam" id="PF01926">
    <property type="entry name" value="MMR_HSR1"/>
    <property type="match status" value="1"/>
</dbReference>
<dbReference type="Gene3D" id="3.40.50.300">
    <property type="entry name" value="P-loop containing nucleotide triphosphate hydrolases"/>
    <property type="match status" value="1"/>
</dbReference>
<name>A0A7Z1MH65_9VIBR</name>
<dbReference type="InterPro" id="IPR027417">
    <property type="entry name" value="P-loop_NTPase"/>
</dbReference>
<dbReference type="InterPro" id="IPR006073">
    <property type="entry name" value="GTP-bd"/>
</dbReference>
<sequence>MFDQIKDFINPSKNPDLTQAQEYQRKHLPTLWLLGKTGAGKSSFIQAVTGNSSVEVGNGFAPCTMTAMSYEFPQDKPVMRFLDTRGLGEADYDPKEDLEEIGQAGNALVVVMKADEPEQSSVLSALKQVKKQKKIEHLLLVHTAVLSSKETDRTRQTRFNTNQVEKVWGKDCSSVAVDFETDDGSTYNSSPIYNYDTLIEQLTTILPVIGMMVIDKEHSTQEEANFDQVENEVLWYAGSAAASDLIPGVGLVSVPAIQAKMLHSLANQYGVEWNKRVFSELIGTLGSSFALQYGMKLGTRQLIKLIPVYGQTVGAVAAAAMSFGTSYGLGRAACFYFYHKNKGEEVSEQEMQKIYKESLKKGKAASGYEEN</sequence>
<organism evidence="2">
    <name type="scientific">Vibrio cyclitrophicus</name>
    <dbReference type="NCBI Taxonomy" id="47951"/>
    <lineage>
        <taxon>Bacteria</taxon>
        <taxon>Pseudomonadati</taxon>
        <taxon>Pseudomonadota</taxon>
        <taxon>Gammaproteobacteria</taxon>
        <taxon>Vibrionales</taxon>
        <taxon>Vibrionaceae</taxon>
        <taxon>Vibrio</taxon>
    </lineage>
</organism>
<dbReference type="EMBL" id="MDBS01000052">
    <property type="protein sequence ID" value="PMP25953.1"/>
    <property type="molecule type" value="Genomic_DNA"/>
</dbReference>
<keyword evidence="2" id="KW-0418">Kinase</keyword>